<dbReference type="SUPFAM" id="SSF56784">
    <property type="entry name" value="HAD-like"/>
    <property type="match status" value="1"/>
</dbReference>
<dbReference type="InterPro" id="IPR036412">
    <property type="entry name" value="HAD-like_sf"/>
</dbReference>
<organism evidence="1 2">
    <name type="scientific">Solimonas aquatica</name>
    <dbReference type="NCBI Taxonomy" id="489703"/>
    <lineage>
        <taxon>Bacteria</taxon>
        <taxon>Pseudomonadati</taxon>
        <taxon>Pseudomonadota</taxon>
        <taxon>Gammaproteobacteria</taxon>
        <taxon>Nevskiales</taxon>
        <taxon>Nevskiaceae</taxon>
        <taxon>Solimonas</taxon>
    </lineage>
</organism>
<dbReference type="GO" id="GO:0008967">
    <property type="term" value="F:phosphoglycolate phosphatase activity"/>
    <property type="evidence" value="ECO:0007669"/>
    <property type="project" value="TreeGrafter"/>
</dbReference>
<dbReference type="CDD" id="cd01427">
    <property type="entry name" value="HAD_like"/>
    <property type="match status" value="1"/>
</dbReference>
<dbReference type="STRING" id="489703.SAMN04488038_107136"/>
<dbReference type="EMBL" id="FOFS01000007">
    <property type="protein sequence ID" value="SEQ51412.1"/>
    <property type="molecule type" value="Genomic_DNA"/>
</dbReference>
<dbReference type="PANTHER" id="PTHR43434">
    <property type="entry name" value="PHOSPHOGLYCOLATE PHOSPHATASE"/>
    <property type="match status" value="1"/>
</dbReference>
<dbReference type="GO" id="GO:0005829">
    <property type="term" value="C:cytosol"/>
    <property type="evidence" value="ECO:0007669"/>
    <property type="project" value="TreeGrafter"/>
</dbReference>
<keyword evidence="2" id="KW-1185">Reference proteome</keyword>
<dbReference type="SFLD" id="SFLDS00003">
    <property type="entry name" value="Haloacid_Dehalogenase"/>
    <property type="match status" value="1"/>
</dbReference>
<dbReference type="NCBIfam" id="TIGR01509">
    <property type="entry name" value="HAD-SF-IA-v3"/>
    <property type="match status" value="1"/>
</dbReference>
<dbReference type="Proteomes" id="UP000199233">
    <property type="component" value="Unassembled WGS sequence"/>
</dbReference>
<dbReference type="GO" id="GO:0006281">
    <property type="term" value="P:DNA repair"/>
    <property type="evidence" value="ECO:0007669"/>
    <property type="project" value="TreeGrafter"/>
</dbReference>
<dbReference type="InterPro" id="IPR050155">
    <property type="entry name" value="HAD-like_hydrolase_sf"/>
</dbReference>
<dbReference type="InterPro" id="IPR023214">
    <property type="entry name" value="HAD_sf"/>
</dbReference>
<dbReference type="OrthoDB" id="9773910at2"/>
<name>A0A1H9GMR7_9GAMM</name>
<gene>
    <name evidence="1" type="ORF">SAMN04488038_107136</name>
</gene>
<dbReference type="RefSeq" id="WP_093285474.1">
    <property type="nucleotide sequence ID" value="NZ_FOFS01000007.1"/>
</dbReference>
<sequence length="228" mass="26061">MEHLANAHLLNWADIDWVLLDMDGTLLDLSFDNFFWREHVPMRYAEKHGLALEDARAQLEPKFLAVQHTLPWYCTDHWSRETGLDLAALKQEVRGRIGVIPGAEEFLRAVRRSGRRIWLATNAHRDSWRLKLEVTGIGQYFEQVICSHDYGHPKEDQRFWQALQAQQPFDPARTLFVDDSMPVLSAAEAYGIAQVIGIRKPDRNLPERPLPAMRSVATIAELTAGVPA</sequence>
<keyword evidence="1" id="KW-0378">Hydrolase</keyword>
<proteinExistence type="predicted"/>
<dbReference type="AlphaFoldDB" id="A0A1H9GMR7"/>
<dbReference type="Gene3D" id="3.40.50.1000">
    <property type="entry name" value="HAD superfamily/HAD-like"/>
    <property type="match status" value="1"/>
</dbReference>
<dbReference type="PANTHER" id="PTHR43434:SF3">
    <property type="entry name" value="GMP_IMP NUCLEOTIDASE YRFG"/>
    <property type="match status" value="1"/>
</dbReference>
<dbReference type="Pfam" id="PF00702">
    <property type="entry name" value="Hydrolase"/>
    <property type="match status" value="1"/>
</dbReference>
<accession>A0A1H9GMR7</accession>
<dbReference type="NCBIfam" id="NF011564">
    <property type="entry name" value="PRK14988.1"/>
    <property type="match status" value="1"/>
</dbReference>
<protein>
    <submittedName>
        <fullName evidence="1">Putative hydrolase of the HAD superfamily</fullName>
    </submittedName>
</protein>
<dbReference type="InterPro" id="IPR006439">
    <property type="entry name" value="HAD-SF_hydro_IA"/>
</dbReference>
<reference evidence="2" key="1">
    <citation type="submission" date="2016-10" db="EMBL/GenBank/DDBJ databases">
        <authorList>
            <person name="Varghese N."/>
            <person name="Submissions S."/>
        </authorList>
    </citation>
    <scope>NUCLEOTIDE SEQUENCE [LARGE SCALE GENOMIC DNA]</scope>
    <source>
        <strain evidence="2">DSM 25927</strain>
    </source>
</reference>
<dbReference type="SFLD" id="SFLDG01129">
    <property type="entry name" value="C1.5:_HAD__Beta-PGM__Phosphata"/>
    <property type="match status" value="1"/>
</dbReference>
<evidence type="ECO:0000313" key="2">
    <source>
        <dbReference type="Proteomes" id="UP000199233"/>
    </source>
</evidence>
<evidence type="ECO:0000313" key="1">
    <source>
        <dbReference type="EMBL" id="SEQ51412.1"/>
    </source>
</evidence>